<gene>
    <name evidence="1" type="ORF">FNV43_RR16814</name>
</gene>
<accession>A0A8K0MDV4</accession>
<organism evidence="1 2">
    <name type="scientific">Rhamnella rubrinervis</name>
    <dbReference type="NCBI Taxonomy" id="2594499"/>
    <lineage>
        <taxon>Eukaryota</taxon>
        <taxon>Viridiplantae</taxon>
        <taxon>Streptophyta</taxon>
        <taxon>Embryophyta</taxon>
        <taxon>Tracheophyta</taxon>
        <taxon>Spermatophyta</taxon>
        <taxon>Magnoliopsida</taxon>
        <taxon>eudicotyledons</taxon>
        <taxon>Gunneridae</taxon>
        <taxon>Pentapetalae</taxon>
        <taxon>rosids</taxon>
        <taxon>fabids</taxon>
        <taxon>Rosales</taxon>
        <taxon>Rhamnaceae</taxon>
        <taxon>rhamnoid group</taxon>
        <taxon>Rhamneae</taxon>
        <taxon>Rhamnella</taxon>
    </lineage>
</organism>
<dbReference type="Proteomes" id="UP000796880">
    <property type="component" value="Unassembled WGS sequence"/>
</dbReference>
<proteinExistence type="predicted"/>
<keyword evidence="2" id="KW-1185">Reference proteome</keyword>
<evidence type="ECO:0000313" key="2">
    <source>
        <dbReference type="Proteomes" id="UP000796880"/>
    </source>
</evidence>
<sequence>MTSKDPNSVFIVNSIYSLDEGILVRPYHLEGEGAEGQHQCRSPCDLMIDAIKAIDDTFAGVNWDRSIDLPWSSTSVDSTIRDLYKDVIDAGFDF</sequence>
<name>A0A8K0MDV4_9ROSA</name>
<reference evidence="1" key="1">
    <citation type="submission" date="2020-03" db="EMBL/GenBank/DDBJ databases">
        <title>A high-quality chromosome-level genome assembly of a woody plant with both climbing and erect habits, Rhamnella rubrinervis.</title>
        <authorList>
            <person name="Lu Z."/>
            <person name="Yang Y."/>
            <person name="Zhu X."/>
            <person name="Sun Y."/>
        </authorList>
    </citation>
    <scope>NUCLEOTIDE SEQUENCE</scope>
    <source>
        <strain evidence="1">BYM</strain>
        <tissue evidence="1">Leaf</tissue>
    </source>
</reference>
<comment type="caution">
    <text evidence="1">The sequence shown here is derived from an EMBL/GenBank/DDBJ whole genome shotgun (WGS) entry which is preliminary data.</text>
</comment>
<protein>
    <submittedName>
        <fullName evidence="1">Uncharacterized protein</fullName>
    </submittedName>
</protein>
<dbReference type="AlphaFoldDB" id="A0A8K0MDV4"/>
<dbReference type="EMBL" id="VOIH02000007">
    <property type="protein sequence ID" value="KAF3442896.1"/>
    <property type="molecule type" value="Genomic_DNA"/>
</dbReference>
<evidence type="ECO:0000313" key="1">
    <source>
        <dbReference type="EMBL" id="KAF3442896.1"/>
    </source>
</evidence>